<dbReference type="RefSeq" id="WP_160332974.1">
    <property type="nucleotide sequence ID" value="NZ_WSRS01000048.1"/>
</dbReference>
<dbReference type="SUPFAM" id="SSF49452">
    <property type="entry name" value="Starch-binding domain-like"/>
    <property type="match status" value="1"/>
</dbReference>
<evidence type="ECO:0000256" key="7">
    <source>
        <dbReference type="ARBA" id="ARBA00024062"/>
    </source>
</evidence>
<dbReference type="Gene3D" id="3.20.20.80">
    <property type="entry name" value="Glycosidases"/>
    <property type="match status" value="1"/>
</dbReference>
<evidence type="ECO:0000256" key="9">
    <source>
        <dbReference type="ARBA" id="ARBA00031076"/>
    </source>
</evidence>
<dbReference type="EC" id="3.2.1.41" evidence="7"/>
<evidence type="ECO:0000256" key="4">
    <source>
        <dbReference type="ARBA" id="ARBA00022837"/>
    </source>
</evidence>
<dbReference type="AlphaFoldDB" id="A0A7X3G8R2"/>
<dbReference type="Pfam" id="PF03714">
    <property type="entry name" value="PUD"/>
    <property type="match status" value="1"/>
</dbReference>
<dbReference type="OrthoDB" id="9761875at2"/>
<dbReference type="SMART" id="SM00642">
    <property type="entry name" value="Aamy"/>
    <property type="match status" value="1"/>
</dbReference>
<dbReference type="CDD" id="cd11341">
    <property type="entry name" value="AmyAc_Pullulanase_LD-like"/>
    <property type="match status" value="1"/>
</dbReference>
<accession>A0A7X3G8R2</accession>
<dbReference type="EMBL" id="WSRS01000048">
    <property type="protein sequence ID" value="MVX59188.1"/>
    <property type="molecule type" value="Genomic_DNA"/>
</dbReference>
<dbReference type="InterPro" id="IPR014756">
    <property type="entry name" value="Ig_E-set"/>
</dbReference>
<evidence type="ECO:0000256" key="3">
    <source>
        <dbReference type="ARBA" id="ARBA00022801"/>
    </source>
</evidence>
<dbReference type="InterPro" id="IPR011840">
    <property type="entry name" value="PulA_typeI"/>
</dbReference>
<evidence type="ECO:0000256" key="6">
    <source>
        <dbReference type="ARBA" id="ARBA00023965"/>
    </source>
</evidence>
<dbReference type="SUPFAM" id="SSF81296">
    <property type="entry name" value="E set domains"/>
    <property type="match status" value="1"/>
</dbReference>
<evidence type="ECO:0000256" key="5">
    <source>
        <dbReference type="ARBA" id="ARBA00023295"/>
    </source>
</evidence>
<dbReference type="CDD" id="cd10315">
    <property type="entry name" value="CBM41_pullulanase"/>
    <property type="match status" value="1"/>
</dbReference>
<keyword evidence="2" id="KW-0732">Signal</keyword>
<dbReference type="Gene3D" id="2.60.40.10">
    <property type="entry name" value="Immunoglobulins"/>
    <property type="match status" value="1"/>
</dbReference>
<evidence type="ECO:0000313" key="12">
    <source>
        <dbReference type="Proteomes" id="UP000461595"/>
    </source>
</evidence>
<gene>
    <name evidence="11" type="primary">pulA</name>
    <name evidence="11" type="ORF">E5983_05985</name>
</gene>
<name>A0A7X3G8R2_9STRE</name>
<sequence>MLEYRVLIHYHSQEGRYAGVNLWQWKDGDLGQETRFSNYDYFGLAAEISYSGHGPLAAAKFLIKAHDWSWQSRDFEVKLLPINLKTEVWVIEGDETLYYSKQAAMASPQFRYRNPHAFDMANHSQGFDQYWAYQGWLGARYEATGSVFKVWAPTAKQVDLIVYTVATNDAPVWKVYPMERGSVASTDHRKNDIGVWSVCVTTDIRGLAYQYHVYQDFEDRVTRDPYATAATEDGFRSVLLAEEDRALPNFSLADESRATWRVDDPSQAVIYEMHIRDLTKSPTSGVPDNLRGTYLGAAYPGSRTASGQPTGLDYIKELGVNYVQLQPIADRFKQYDSEGNVLYNWGYDPQNYNVPEPSLSNHASSPAQVIRDFKTMVKTYHDAGIGVIMDVVYNHVYSTYDSPFQALVPDYYFRMAYDGSFENGTGVGSETASEHAMFRKYMIDSLRYWVKEYQIDGFRFDLMGIHDVETMNQIRQAMDEIDPRILLYGEGWDMGTVLAPEQKAKKGNAHLMPRIGFFNDDQRDSLKGSEVYGHLKAGFVSGQGSEHQVAEAFKASHKLGSYLTPSQVLNYVQAHDNYNLHDLLQELHPDEDVTIRWQRQELATVLNLLMPGMTFMEAGQEFGRTKLLATGLDGEVTTADKERAMNSYNAPDAVNQIDWNRLDFVSQALDRIRQLIQLKETAPNFAFTTYEQVLETIDFGPIEEGSGRLEVIFRGPQKDYSLLVTVKEASPLEHLAEWDLVVSNQEAWDGPSLEPLHYALFERKH</sequence>
<organism evidence="11 12">
    <name type="scientific">Streptococcus danieliae</name>
    <dbReference type="NCBI Taxonomy" id="747656"/>
    <lineage>
        <taxon>Bacteria</taxon>
        <taxon>Bacillati</taxon>
        <taxon>Bacillota</taxon>
        <taxon>Bacilli</taxon>
        <taxon>Lactobacillales</taxon>
        <taxon>Streptococcaceae</taxon>
        <taxon>Streptococcus</taxon>
    </lineage>
</organism>
<dbReference type="GO" id="GO:0051060">
    <property type="term" value="F:pullulanase activity"/>
    <property type="evidence" value="ECO:0007669"/>
    <property type="project" value="UniProtKB-EC"/>
</dbReference>
<dbReference type="Pfam" id="PF02922">
    <property type="entry name" value="CBM_48"/>
    <property type="match status" value="1"/>
</dbReference>
<dbReference type="Proteomes" id="UP000461595">
    <property type="component" value="Unassembled WGS sequence"/>
</dbReference>
<dbReference type="InterPro" id="IPR005323">
    <property type="entry name" value="CBM41_pullulanase"/>
</dbReference>
<dbReference type="GO" id="GO:0005975">
    <property type="term" value="P:carbohydrate metabolic process"/>
    <property type="evidence" value="ECO:0007669"/>
    <property type="project" value="InterPro"/>
</dbReference>
<dbReference type="InterPro" id="IPR004193">
    <property type="entry name" value="Glyco_hydro_13_N"/>
</dbReference>
<evidence type="ECO:0000256" key="1">
    <source>
        <dbReference type="ARBA" id="ARBA00008061"/>
    </source>
</evidence>
<dbReference type="Pfam" id="PF00128">
    <property type="entry name" value="Alpha-amylase"/>
    <property type="match status" value="1"/>
</dbReference>
<proteinExistence type="inferred from homology"/>
<evidence type="ECO:0000256" key="8">
    <source>
        <dbReference type="ARBA" id="ARBA00029618"/>
    </source>
</evidence>
<dbReference type="InterPro" id="IPR017853">
    <property type="entry name" value="GH"/>
</dbReference>
<dbReference type="InterPro" id="IPR013784">
    <property type="entry name" value="Carb-bd-like_fold"/>
</dbReference>
<dbReference type="SUPFAM" id="SSF51445">
    <property type="entry name" value="(Trans)glycosidases"/>
    <property type="match status" value="1"/>
</dbReference>
<evidence type="ECO:0000313" key="11">
    <source>
        <dbReference type="EMBL" id="MVX59188.1"/>
    </source>
</evidence>
<evidence type="ECO:0000256" key="2">
    <source>
        <dbReference type="ARBA" id="ARBA00022729"/>
    </source>
</evidence>
<evidence type="ECO:0000259" key="10">
    <source>
        <dbReference type="SMART" id="SM00642"/>
    </source>
</evidence>
<dbReference type="PANTHER" id="PTHR43002">
    <property type="entry name" value="GLYCOGEN DEBRANCHING ENZYME"/>
    <property type="match status" value="1"/>
</dbReference>
<feature type="domain" description="Glycosyl hydrolase family 13 catalytic" evidence="10">
    <location>
        <begin position="297"/>
        <end position="673"/>
    </location>
</feature>
<dbReference type="CDD" id="cd02860">
    <property type="entry name" value="E_set_Pullulanase"/>
    <property type="match status" value="1"/>
</dbReference>
<keyword evidence="4" id="KW-0106">Calcium</keyword>
<comment type="similarity">
    <text evidence="1">Belongs to the glycosyl hydrolase 13 family.</text>
</comment>
<dbReference type="Gene3D" id="2.60.40.1110">
    <property type="match status" value="1"/>
</dbReference>
<dbReference type="NCBIfam" id="TIGR02104">
    <property type="entry name" value="pulA_typeI"/>
    <property type="match status" value="1"/>
</dbReference>
<dbReference type="InterPro" id="IPR013783">
    <property type="entry name" value="Ig-like_fold"/>
</dbReference>
<keyword evidence="3 11" id="KW-0378">Hydrolase</keyword>
<comment type="catalytic activity">
    <reaction evidence="6">
        <text>Hydrolysis of (1-&gt;6)-alpha-D-glucosidic linkages in pullulan, amylopectin and glycogen, and in the alpha- and beta-limit dextrins of amylopectin and glycogen.</text>
        <dbReference type="EC" id="3.2.1.41"/>
    </reaction>
</comment>
<protein>
    <recommendedName>
        <fullName evidence="7">pullulanase</fullName>
        <ecNumber evidence="7">3.2.1.41</ecNumber>
    </recommendedName>
    <alternativeName>
        <fullName evidence="8">Alpha-dextrin endo-1,6-alpha-glucosidase</fullName>
    </alternativeName>
    <alternativeName>
        <fullName evidence="9">Pullulan 6-glucanohydrolase</fullName>
    </alternativeName>
</protein>
<reference evidence="11 12" key="1">
    <citation type="submission" date="2019-12" db="EMBL/GenBank/DDBJ databases">
        <title>Microbes associate with the intestines of laboratory mice.</title>
        <authorList>
            <person name="Navarre W."/>
            <person name="Wong E."/>
        </authorList>
    </citation>
    <scope>NUCLEOTIDE SEQUENCE [LARGE SCALE GENOMIC DNA]</scope>
    <source>
        <strain evidence="11 12">NM51_B2-22</strain>
    </source>
</reference>
<comment type="caution">
    <text evidence="11">The sequence shown here is derived from an EMBL/GenBank/DDBJ whole genome shotgun (WGS) entry which is preliminary data.</text>
</comment>
<keyword evidence="5 11" id="KW-0326">Glycosidase</keyword>
<dbReference type="InterPro" id="IPR006047">
    <property type="entry name" value="GH13_cat_dom"/>
</dbReference>
<dbReference type="GO" id="GO:0030246">
    <property type="term" value="F:carbohydrate binding"/>
    <property type="evidence" value="ECO:0007669"/>
    <property type="project" value="InterPro"/>
</dbReference>